<comment type="caution">
    <text evidence="1">The sequence shown here is derived from an EMBL/GenBank/DDBJ whole genome shotgun (WGS) entry which is preliminary data.</text>
</comment>
<evidence type="ECO:0000313" key="1">
    <source>
        <dbReference type="EMBL" id="KEK17038.1"/>
    </source>
</evidence>
<dbReference type="eggNOG" id="COG5585">
    <property type="taxonomic scope" value="Bacteria"/>
</dbReference>
<keyword evidence="2" id="KW-1185">Reference proteome</keyword>
<dbReference type="AlphaFoldDB" id="A0A073K443"/>
<sequence length="75" mass="8483">MHQSNPNGVCNKCTKGLFNSVPDNERGIFKQLTDMYPNLKIKVSTEIDSDLPYPRDTLSFEVINGLAENVVKIRK</sequence>
<accession>A0A073K443</accession>
<organism evidence="1 2">
    <name type="scientific">Bacillus manliponensis</name>
    <dbReference type="NCBI Taxonomy" id="574376"/>
    <lineage>
        <taxon>Bacteria</taxon>
        <taxon>Bacillati</taxon>
        <taxon>Bacillota</taxon>
        <taxon>Bacilli</taxon>
        <taxon>Bacillales</taxon>
        <taxon>Bacillaceae</taxon>
        <taxon>Bacillus</taxon>
        <taxon>Bacillus cereus group</taxon>
    </lineage>
</organism>
<dbReference type="Proteomes" id="UP000027822">
    <property type="component" value="Unassembled WGS sequence"/>
</dbReference>
<dbReference type="EMBL" id="JOTN01000083">
    <property type="protein sequence ID" value="KEK17038.1"/>
    <property type="molecule type" value="Genomic_DNA"/>
</dbReference>
<proteinExistence type="predicted"/>
<name>A0A073K443_9BACI</name>
<gene>
    <name evidence="1" type="ORF">BAMA_23705</name>
</gene>
<reference evidence="1 2" key="1">
    <citation type="submission" date="2014-06" db="EMBL/GenBank/DDBJ databases">
        <title>Draft genome sequence of Bacillus manliponensis JCM 15802 (MCCC 1A00708).</title>
        <authorList>
            <person name="Lai Q."/>
            <person name="Liu Y."/>
            <person name="Shao Z."/>
        </authorList>
    </citation>
    <scope>NUCLEOTIDE SEQUENCE [LARGE SCALE GENOMIC DNA]</scope>
    <source>
        <strain evidence="1 2">JCM 15802</strain>
    </source>
</reference>
<protein>
    <submittedName>
        <fullName evidence="1">Uncharacterized protein</fullName>
    </submittedName>
</protein>
<evidence type="ECO:0000313" key="2">
    <source>
        <dbReference type="Proteomes" id="UP000027822"/>
    </source>
</evidence>